<evidence type="ECO:0000256" key="2">
    <source>
        <dbReference type="SAM" id="Phobius"/>
    </source>
</evidence>
<keyword evidence="2" id="KW-0472">Membrane</keyword>
<reference evidence="3 4" key="1">
    <citation type="submission" date="2024-07" db="EMBL/GenBank/DDBJ databases">
        <title>Section-level genome sequencing and comparative genomics of Aspergillus sections Usti and Cavernicolus.</title>
        <authorList>
            <consortium name="Lawrence Berkeley National Laboratory"/>
            <person name="Nybo J.L."/>
            <person name="Vesth T.C."/>
            <person name="Theobald S."/>
            <person name="Frisvad J.C."/>
            <person name="Larsen T.O."/>
            <person name="Kjaerboelling I."/>
            <person name="Rothschild-Mancinelli K."/>
            <person name="Lyhne E.K."/>
            <person name="Kogle M.E."/>
            <person name="Barry K."/>
            <person name="Clum A."/>
            <person name="Na H."/>
            <person name="Ledsgaard L."/>
            <person name="Lin J."/>
            <person name="Lipzen A."/>
            <person name="Kuo A."/>
            <person name="Riley R."/>
            <person name="Mondo S."/>
            <person name="LaButti K."/>
            <person name="Haridas S."/>
            <person name="Pangalinan J."/>
            <person name="Salamov A.A."/>
            <person name="Simmons B.A."/>
            <person name="Magnuson J.K."/>
            <person name="Chen J."/>
            <person name="Drula E."/>
            <person name="Henrissat B."/>
            <person name="Wiebenga A."/>
            <person name="Lubbers R.J."/>
            <person name="Gomes A.C."/>
            <person name="Makela M.R."/>
            <person name="Stajich J."/>
            <person name="Grigoriev I.V."/>
            <person name="Mortensen U.H."/>
            <person name="De vries R.P."/>
            <person name="Baker S.E."/>
            <person name="Andersen M.R."/>
        </authorList>
    </citation>
    <scope>NUCLEOTIDE SEQUENCE [LARGE SCALE GENOMIC DNA]</scope>
    <source>
        <strain evidence="3 4">CBS 600.67</strain>
    </source>
</reference>
<dbReference type="EMBL" id="JBFXLS010000047">
    <property type="protein sequence ID" value="KAL2824017.1"/>
    <property type="molecule type" value="Genomic_DNA"/>
</dbReference>
<evidence type="ECO:0008006" key="5">
    <source>
        <dbReference type="Google" id="ProtNLM"/>
    </source>
</evidence>
<feature type="region of interest" description="Disordered" evidence="1">
    <location>
        <begin position="1"/>
        <end position="21"/>
    </location>
</feature>
<keyword evidence="2" id="KW-0812">Transmembrane</keyword>
<proteinExistence type="predicted"/>
<evidence type="ECO:0000256" key="1">
    <source>
        <dbReference type="SAM" id="MobiDB-lite"/>
    </source>
</evidence>
<protein>
    <recommendedName>
        <fullName evidence="5">Amino acid permease/ SLC12A domain-containing protein</fullName>
    </recommendedName>
</protein>
<name>A0ABR4I8D5_9EURO</name>
<gene>
    <name evidence="3" type="ORF">BDW59DRAFT_148059</name>
</gene>
<feature type="transmembrane region" description="Helical" evidence="2">
    <location>
        <begin position="38"/>
        <end position="65"/>
    </location>
</feature>
<keyword evidence="2" id="KW-1133">Transmembrane helix</keyword>
<sequence length="116" mass="12817">MLSPPTPHQPVSTAELYTEESHEPRVHTMPSTNQFQCLVTLLGFQGMVSIPGALGGNAGTFLCLFHNKRHRPPKMLLFTFAHHVRVCRSPLCSCLAGKCTITTFANLVPTWTTEPK</sequence>
<evidence type="ECO:0000313" key="3">
    <source>
        <dbReference type="EMBL" id="KAL2824017.1"/>
    </source>
</evidence>
<keyword evidence="4" id="KW-1185">Reference proteome</keyword>
<comment type="caution">
    <text evidence="3">The sequence shown here is derived from an EMBL/GenBank/DDBJ whole genome shotgun (WGS) entry which is preliminary data.</text>
</comment>
<organism evidence="3 4">
    <name type="scientific">Aspergillus cavernicola</name>
    <dbReference type="NCBI Taxonomy" id="176166"/>
    <lineage>
        <taxon>Eukaryota</taxon>
        <taxon>Fungi</taxon>
        <taxon>Dikarya</taxon>
        <taxon>Ascomycota</taxon>
        <taxon>Pezizomycotina</taxon>
        <taxon>Eurotiomycetes</taxon>
        <taxon>Eurotiomycetidae</taxon>
        <taxon>Eurotiales</taxon>
        <taxon>Aspergillaceae</taxon>
        <taxon>Aspergillus</taxon>
        <taxon>Aspergillus subgen. Nidulantes</taxon>
    </lineage>
</organism>
<evidence type="ECO:0000313" key="4">
    <source>
        <dbReference type="Proteomes" id="UP001610335"/>
    </source>
</evidence>
<dbReference type="Proteomes" id="UP001610335">
    <property type="component" value="Unassembled WGS sequence"/>
</dbReference>
<accession>A0ABR4I8D5</accession>